<feature type="chain" id="PRO_5044289441" description="Protein xylosyltransferase" evidence="1">
    <location>
        <begin position="30"/>
        <end position="526"/>
    </location>
</feature>
<name>A0AB34J5N4_PRYPA</name>
<accession>A0AB34J5N4</accession>
<dbReference type="Pfam" id="PF03133">
    <property type="entry name" value="TTL"/>
    <property type="match status" value="1"/>
</dbReference>
<dbReference type="AlphaFoldDB" id="A0AB34J5N4"/>
<evidence type="ECO:0000313" key="2">
    <source>
        <dbReference type="EMBL" id="KAL1512115.1"/>
    </source>
</evidence>
<dbReference type="Proteomes" id="UP001515480">
    <property type="component" value="Unassembled WGS sequence"/>
</dbReference>
<feature type="signal peptide" evidence="1">
    <location>
        <begin position="1"/>
        <end position="29"/>
    </location>
</feature>
<sequence length="526" mass="59039">MRCALAALLCASVLGLMLNLEQMWLLAHASRHAMVVPARTLPGPHPPPLFDGSCVEDCASWFAQPSPHPPSSTDSSAPRVARVSVSRQDAALFRQLGLEVQQLCAPTAPPADSRRGRRASALNTADLLLLEWQTPSEAPRRCERARLAPREAYNGSAVELDAQVLWGSWTAHMQFFDRRLRPGQLINSMMGLEHDTLGTPLALARSHQRCLRRWGSSACNFSSVPLVMHSHHDVAKLESAFGEDYLSDLSTWQDISSEGSGSIWIGKQGAYQRSLTHYRASMFEQKTLLASTDVLPPGLWVVMPWPTQPLLWRHHRFILRTWVVMPSVAPLRVYLLQDAWAHIVAKPYRSDQLMVNYKDRCVHLWSISGCDVTHAHRILRCNHGAFTEGIVGLPPGVDHMVHWRRIIWPLLEKATVHTIGSVWLELNRYEKMLLSRERQFRRVAQLALDWIIDEGGKPLLLDVDVDGVNPLESMPLSSKYATDALRLLGVRGYQRAEYQEEFVAVATSFCGAERCSKRAADGLQDP</sequence>
<reference evidence="2 3" key="1">
    <citation type="journal article" date="2024" name="Science">
        <title>Giant polyketide synthase enzymes in the biosynthesis of giant marine polyether toxins.</title>
        <authorList>
            <person name="Fallon T.R."/>
            <person name="Shende V.V."/>
            <person name="Wierzbicki I.H."/>
            <person name="Pendleton A.L."/>
            <person name="Watervoot N.F."/>
            <person name="Auber R.P."/>
            <person name="Gonzalez D.J."/>
            <person name="Wisecaver J.H."/>
            <person name="Moore B.S."/>
        </authorList>
    </citation>
    <scope>NUCLEOTIDE SEQUENCE [LARGE SCALE GENOMIC DNA]</scope>
    <source>
        <strain evidence="2 3">12B1</strain>
    </source>
</reference>
<dbReference type="InterPro" id="IPR004344">
    <property type="entry name" value="TTL/TTLL_fam"/>
</dbReference>
<keyword evidence="1" id="KW-0732">Signal</keyword>
<proteinExistence type="predicted"/>
<evidence type="ECO:0000256" key="1">
    <source>
        <dbReference type="SAM" id="SignalP"/>
    </source>
</evidence>
<organism evidence="2 3">
    <name type="scientific">Prymnesium parvum</name>
    <name type="common">Toxic golden alga</name>
    <dbReference type="NCBI Taxonomy" id="97485"/>
    <lineage>
        <taxon>Eukaryota</taxon>
        <taxon>Haptista</taxon>
        <taxon>Haptophyta</taxon>
        <taxon>Prymnesiophyceae</taxon>
        <taxon>Prymnesiales</taxon>
        <taxon>Prymnesiaceae</taxon>
        <taxon>Prymnesium</taxon>
    </lineage>
</organism>
<evidence type="ECO:0000313" key="3">
    <source>
        <dbReference type="Proteomes" id="UP001515480"/>
    </source>
</evidence>
<dbReference type="Gene3D" id="3.30.470.20">
    <property type="entry name" value="ATP-grasp fold, B domain"/>
    <property type="match status" value="1"/>
</dbReference>
<comment type="caution">
    <text evidence="2">The sequence shown here is derived from an EMBL/GenBank/DDBJ whole genome shotgun (WGS) entry which is preliminary data.</text>
</comment>
<gene>
    <name evidence="2" type="ORF">AB1Y20_005384</name>
</gene>
<keyword evidence="3" id="KW-1185">Reference proteome</keyword>
<evidence type="ECO:0008006" key="4">
    <source>
        <dbReference type="Google" id="ProtNLM"/>
    </source>
</evidence>
<protein>
    <recommendedName>
        <fullName evidence="4">Protein xylosyltransferase</fullName>
    </recommendedName>
</protein>
<dbReference type="EMBL" id="JBGBPQ010000013">
    <property type="protein sequence ID" value="KAL1512115.1"/>
    <property type="molecule type" value="Genomic_DNA"/>
</dbReference>